<dbReference type="InterPro" id="IPR002181">
    <property type="entry name" value="Fibrinogen_a/b/g_C_dom"/>
</dbReference>
<dbReference type="Proteomes" id="UP001374579">
    <property type="component" value="Unassembled WGS sequence"/>
</dbReference>
<name>A0AAN9ALM1_9CAEN</name>
<evidence type="ECO:0000313" key="3">
    <source>
        <dbReference type="Proteomes" id="UP001374579"/>
    </source>
</evidence>
<organism evidence="2 3">
    <name type="scientific">Littorina saxatilis</name>
    <dbReference type="NCBI Taxonomy" id="31220"/>
    <lineage>
        <taxon>Eukaryota</taxon>
        <taxon>Metazoa</taxon>
        <taxon>Spiralia</taxon>
        <taxon>Lophotrochozoa</taxon>
        <taxon>Mollusca</taxon>
        <taxon>Gastropoda</taxon>
        <taxon>Caenogastropoda</taxon>
        <taxon>Littorinimorpha</taxon>
        <taxon>Littorinoidea</taxon>
        <taxon>Littorinidae</taxon>
        <taxon>Littorina</taxon>
    </lineage>
</organism>
<dbReference type="Gene3D" id="3.90.215.10">
    <property type="entry name" value="Gamma Fibrinogen, chain A, domain 1"/>
    <property type="match status" value="1"/>
</dbReference>
<proteinExistence type="predicted"/>
<accession>A0AAN9ALM1</accession>
<gene>
    <name evidence="2" type="ORF">V1264_024771</name>
</gene>
<protein>
    <recommendedName>
        <fullName evidence="1">EGF-like domain-containing protein</fullName>
    </recommendedName>
</protein>
<dbReference type="PANTHER" id="PTHR19143">
    <property type="entry name" value="FIBRINOGEN/TENASCIN/ANGIOPOEITIN"/>
    <property type="match status" value="1"/>
</dbReference>
<dbReference type="PROSITE" id="PS00022">
    <property type="entry name" value="EGF_1"/>
    <property type="match status" value="1"/>
</dbReference>
<dbReference type="InterPro" id="IPR050373">
    <property type="entry name" value="Fibrinogen_C-term_domain"/>
</dbReference>
<dbReference type="SUPFAM" id="SSF56496">
    <property type="entry name" value="Fibrinogen C-terminal domain-like"/>
    <property type="match status" value="1"/>
</dbReference>
<dbReference type="GO" id="GO:0005615">
    <property type="term" value="C:extracellular space"/>
    <property type="evidence" value="ECO:0007669"/>
    <property type="project" value="TreeGrafter"/>
</dbReference>
<dbReference type="InterPro" id="IPR000742">
    <property type="entry name" value="EGF"/>
</dbReference>
<dbReference type="InterPro" id="IPR036056">
    <property type="entry name" value="Fibrinogen-like_C"/>
</dbReference>
<comment type="caution">
    <text evidence="2">The sequence shown here is derived from an EMBL/GenBank/DDBJ whole genome shotgun (WGS) entry which is preliminary data.</text>
</comment>
<dbReference type="InterPro" id="IPR014716">
    <property type="entry name" value="Fibrinogen_a/b/g_C_1"/>
</dbReference>
<dbReference type="Pfam" id="PF00147">
    <property type="entry name" value="Fibrinogen_C"/>
    <property type="match status" value="1"/>
</dbReference>
<dbReference type="AlphaFoldDB" id="A0AAN9ALM1"/>
<dbReference type="EMBL" id="JBAMIC010002452">
    <property type="protein sequence ID" value="KAK7089248.1"/>
    <property type="molecule type" value="Genomic_DNA"/>
</dbReference>
<reference evidence="2 3" key="1">
    <citation type="submission" date="2024-02" db="EMBL/GenBank/DDBJ databases">
        <title>Chromosome-scale genome assembly of the rough periwinkle Littorina saxatilis.</title>
        <authorList>
            <person name="De Jode A."/>
            <person name="Faria R."/>
            <person name="Formenti G."/>
            <person name="Sims Y."/>
            <person name="Smith T.P."/>
            <person name="Tracey A."/>
            <person name="Wood J.M.D."/>
            <person name="Zagrodzka Z.B."/>
            <person name="Johannesson K."/>
            <person name="Butlin R.K."/>
            <person name="Leder E.H."/>
        </authorList>
    </citation>
    <scope>NUCLEOTIDE SEQUENCE [LARGE SCALE GENOMIC DNA]</scope>
    <source>
        <strain evidence="2">Snail1</strain>
        <tissue evidence="2">Muscle</tissue>
    </source>
</reference>
<evidence type="ECO:0000313" key="2">
    <source>
        <dbReference type="EMBL" id="KAK7089248.1"/>
    </source>
</evidence>
<keyword evidence="3" id="KW-1185">Reference proteome</keyword>
<evidence type="ECO:0000259" key="1">
    <source>
        <dbReference type="PROSITE" id="PS00022"/>
    </source>
</evidence>
<dbReference type="SMART" id="SM00186">
    <property type="entry name" value="FBG"/>
    <property type="match status" value="1"/>
</dbReference>
<sequence>MECMIQCALVKGCKAVNVCPSADHPGQADCALLDEQNTGGCDQLQEGDNPSCLFVQRNCQNGGTPGGSKCLCQLQFAGPFCERRIRDCREAYNNGWTSSSVDGFYLIRPVTSRDPFQVLCKFSWLGSTVPLRRNGLKLTLNTWPAARNGQFRSPDCFFVGLENLHHLTNQAHYDALFIFVKDVVYGVKYVGFSVWSAAFRYELAFNYSYPHGGVNGSGNMFNGAPPTVFFTQDRDPNGCAGLHNAPGWYGSDCNGYSPFSDNVVLPVNGVDTPMENGNVVLIRTGSFDKL</sequence>
<feature type="domain" description="EGF-like" evidence="1">
    <location>
        <begin position="70"/>
        <end position="81"/>
    </location>
</feature>